<evidence type="ECO:0000256" key="5">
    <source>
        <dbReference type="ARBA" id="ARBA00023136"/>
    </source>
</evidence>
<keyword evidence="3 6" id="KW-0812">Transmembrane</keyword>
<keyword evidence="10" id="KW-1185">Reference proteome</keyword>
<dbReference type="Pfam" id="PF12704">
    <property type="entry name" value="MacB_PCD"/>
    <property type="match status" value="2"/>
</dbReference>
<feature type="transmembrane region" description="Helical" evidence="6">
    <location>
        <begin position="712"/>
        <end position="733"/>
    </location>
</feature>
<evidence type="ECO:0000256" key="4">
    <source>
        <dbReference type="ARBA" id="ARBA00022989"/>
    </source>
</evidence>
<reference evidence="10" key="1">
    <citation type="journal article" date="2019" name="Int. J. Syst. Evol. Microbiol.">
        <title>The Global Catalogue of Microorganisms (GCM) 10K type strain sequencing project: providing services to taxonomists for standard genome sequencing and annotation.</title>
        <authorList>
            <consortium name="The Broad Institute Genomics Platform"/>
            <consortium name="The Broad Institute Genome Sequencing Center for Infectious Disease"/>
            <person name="Wu L."/>
            <person name="Ma J."/>
        </authorList>
    </citation>
    <scope>NUCLEOTIDE SEQUENCE [LARGE SCALE GENOMIC DNA]</scope>
    <source>
        <strain evidence="10">JCM 18200</strain>
    </source>
</reference>
<feature type="domain" description="ABC3 transporter permease C-terminal" evidence="7">
    <location>
        <begin position="250"/>
        <end position="362"/>
    </location>
</feature>
<dbReference type="Proteomes" id="UP001501411">
    <property type="component" value="Unassembled WGS sequence"/>
</dbReference>
<evidence type="ECO:0000256" key="1">
    <source>
        <dbReference type="ARBA" id="ARBA00004651"/>
    </source>
</evidence>
<evidence type="ECO:0000256" key="3">
    <source>
        <dbReference type="ARBA" id="ARBA00022692"/>
    </source>
</evidence>
<dbReference type="InterPro" id="IPR050250">
    <property type="entry name" value="Macrolide_Exporter_MacB"/>
</dbReference>
<feature type="transmembrane region" description="Helical" evidence="6">
    <location>
        <begin position="680"/>
        <end position="700"/>
    </location>
</feature>
<dbReference type="InterPro" id="IPR003838">
    <property type="entry name" value="ABC3_permease_C"/>
</dbReference>
<evidence type="ECO:0000313" key="10">
    <source>
        <dbReference type="Proteomes" id="UP001501411"/>
    </source>
</evidence>
<organism evidence="9 10">
    <name type="scientific">Olivibacter ginsenosidimutans</name>
    <dbReference type="NCBI Taxonomy" id="1176537"/>
    <lineage>
        <taxon>Bacteria</taxon>
        <taxon>Pseudomonadati</taxon>
        <taxon>Bacteroidota</taxon>
        <taxon>Sphingobacteriia</taxon>
        <taxon>Sphingobacteriales</taxon>
        <taxon>Sphingobacteriaceae</taxon>
        <taxon>Olivibacter</taxon>
    </lineage>
</organism>
<feature type="transmembrane region" description="Helical" evidence="6">
    <location>
        <begin position="338"/>
        <end position="364"/>
    </location>
</feature>
<feature type="transmembrane region" description="Helical" evidence="6">
    <location>
        <begin position="628"/>
        <end position="652"/>
    </location>
</feature>
<keyword evidence="5 6" id="KW-0472">Membrane</keyword>
<dbReference type="PANTHER" id="PTHR30572:SF18">
    <property type="entry name" value="ABC-TYPE MACROLIDE FAMILY EXPORT SYSTEM PERMEASE COMPONENT 2"/>
    <property type="match status" value="1"/>
</dbReference>
<feature type="transmembrane region" description="Helical" evidence="6">
    <location>
        <begin position="385"/>
        <end position="405"/>
    </location>
</feature>
<feature type="domain" description="MacB-like periplasmic core" evidence="8">
    <location>
        <begin position="397"/>
        <end position="595"/>
    </location>
</feature>
<gene>
    <name evidence="9" type="ORF">GCM10023231_35570</name>
</gene>
<feature type="domain" description="ABC3 transporter permease C-terminal" evidence="7">
    <location>
        <begin position="631"/>
        <end position="744"/>
    </location>
</feature>
<keyword evidence="4 6" id="KW-1133">Transmembrane helix</keyword>
<protein>
    <submittedName>
        <fullName evidence="9">ABC transporter permease</fullName>
    </submittedName>
</protein>
<name>A0ABP9C161_9SPHI</name>
<sequence length="751" mass="84104">MLWVWDELSFDRMHRNGDRIYMVGSSFDADLNTIWPVAPPPIALFGKAEIPTIADACRVNHNVDGSLLVEYHAKKFNEAPSYVDPSFFSMLDFPLITGNTKQPFPDNHSVILGETLAKKYFGKDNAIGQIIQIGPEKENYTVSGIIHDIPKNSSFEGALFFPFEALNPKNKGGDDLNTQWGAFSYTTLLFLKKGADPKVTGEQLANLHRKNQPADIFEHLQYILQPLPKVHLYDFKGNEQGMQQVKIFILVGFVILLIACINYVNLVTARSSRRSREVSVRKIVGANRMHLFWQFISESTLVFVLSLVAAIGLIYLVVPLYNQLSGKELAFNLLDAKVWQLFVGTFLLVILMAGIYPALVLSTFKPALALKGVLPGLGKKSTFRQVLVIVQFTCSVVLIICTVVISRQLTYIRHKNLGYDKENVFILNQRNFKPHYEMIRDELQRQAGIHGVTASSSNITNVGSGTGDIEWEGKPASMANFMINQMSIDRNFLDVLGLKLIQGKGFTGTPADSGYVFLNETAVKAMHLTHPIGQKITFHNIPNMTIAGVVKDFYFKDMKTAIAPCILYMDASGWGGLYVKTTGKDTDKALAAVQRLWKQYNPDYNFEYEFLDDAFDKLYKADIRSGKLFNLFSGVAILLSCLGLFGLVTYTAETKVKEIGIRKTLGASVQHIIVLISKDFLMLVIIALIVAFPLAWWMMSKWLDNYVYRTDLSWWIFVVAGLAAFIIATITVCSKALKAAQVNPIKSLRSE</sequence>
<comment type="subcellular location">
    <subcellularLocation>
        <location evidence="1">Cell membrane</location>
        <topology evidence="1">Multi-pass membrane protein</topology>
    </subcellularLocation>
</comment>
<feature type="transmembrane region" description="Helical" evidence="6">
    <location>
        <begin position="291"/>
        <end position="318"/>
    </location>
</feature>
<proteinExistence type="predicted"/>
<dbReference type="EMBL" id="BAABIQ010000043">
    <property type="protein sequence ID" value="GAA4803443.1"/>
    <property type="molecule type" value="Genomic_DNA"/>
</dbReference>
<evidence type="ECO:0000313" key="9">
    <source>
        <dbReference type="EMBL" id="GAA4803443.1"/>
    </source>
</evidence>
<feature type="domain" description="MacB-like periplasmic core" evidence="8">
    <location>
        <begin position="10"/>
        <end position="206"/>
    </location>
</feature>
<dbReference type="InterPro" id="IPR025857">
    <property type="entry name" value="MacB_PCD"/>
</dbReference>
<evidence type="ECO:0000259" key="7">
    <source>
        <dbReference type="Pfam" id="PF02687"/>
    </source>
</evidence>
<accession>A0ABP9C161</accession>
<evidence type="ECO:0000256" key="2">
    <source>
        <dbReference type="ARBA" id="ARBA00022475"/>
    </source>
</evidence>
<evidence type="ECO:0000256" key="6">
    <source>
        <dbReference type="SAM" id="Phobius"/>
    </source>
</evidence>
<evidence type="ECO:0000259" key="8">
    <source>
        <dbReference type="Pfam" id="PF12704"/>
    </source>
</evidence>
<dbReference type="PANTHER" id="PTHR30572">
    <property type="entry name" value="MEMBRANE COMPONENT OF TRANSPORTER-RELATED"/>
    <property type="match status" value="1"/>
</dbReference>
<feature type="transmembrane region" description="Helical" evidence="6">
    <location>
        <begin position="247"/>
        <end position="266"/>
    </location>
</feature>
<keyword evidence="2" id="KW-1003">Cell membrane</keyword>
<comment type="caution">
    <text evidence="9">The sequence shown here is derived from an EMBL/GenBank/DDBJ whole genome shotgun (WGS) entry which is preliminary data.</text>
</comment>
<dbReference type="Pfam" id="PF02687">
    <property type="entry name" value="FtsX"/>
    <property type="match status" value="2"/>
</dbReference>